<gene>
    <name evidence="13" type="primary">cysS</name>
    <name evidence="16" type="ORF">ABE41_000520</name>
</gene>
<dbReference type="OrthoDB" id="9815130at2"/>
<evidence type="ECO:0000256" key="11">
    <source>
        <dbReference type="ARBA" id="ARBA00023146"/>
    </source>
</evidence>
<keyword evidence="7 13" id="KW-0547">Nucleotide-binding</keyword>
<evidence type="ECO:0000313" key="17">
    <source>
        <dbReference type="Proteomes" id="UP000077412"/>
    </source>
</evidence>
<dbReference type="GO" id="GO:0005829">
    <property type="term" value="C:cytosol"/>
    <property type="evidence" value="ECO:0007669"/>
    <property type="project" value="TreeGrafter"/>
</dbReference>
<dbReference type="CDD" id="cd00672">
    <property type="entry name" value="CysRS_core"/>
    <property type="match status" value="1"/>
</dbReference>
<evidence type="ECO:0000256" key="2">
    <source>
        <dbReference type="ARBA" id="ARBA00005594"/>
    </source>
</evidence>
<keyword evidence="6 13" id="KW-0479">Metal-binding</keyword>
<evidence type="ECO:0000256" key="8">
    <source>
        <dbReference type="ARBA" id="ARBA00022833"/>
    </source>
</evidence>
<dbReference type="EC" id="6.1.1.16" evidence="13"/>
<dbReference type="SMART" id="SM00840">
    <property type="entry name" value="DALR_2"/>
    <property type="match status" value="1"/>
</dbReference>
<proteinExistence type="inferred from homology"/>
<dbReference type="Pfam" id="PF09190">
    <property type="entry name" value="DALR_2"/>
    <property type="match status" value="1"/>
</dbReference>
<feature type="binding site" evidence="13">
    <location>
        <position position="29"/>
    </location>
    <ligand>
        <name>Zn(2+)</name>
        <dbReference type="ChEBI" id="CHEBI:29105"/>
    </ligand>
</feature>
<evidence type="ECO:0000313" key="16">
    <source>
        <dbReference type="EMBL" id="ANX10521.1"/>
    </source>
</evidence>
<comment type="catalytic activity">
    <reaction evidence="12 13">
        <text>tRNA(Cys) + L-cysteine + ATP = L-cysteinyl-tRNA(Cys) + AMP + diphosphate</text>
        <dbReference type="Rhea" id="RHEA:17773"/>
        <dbReference type="Rhea" id="RHEA-COMP:9661"/>
        <dbReference type="Rhea" id="RHEA-COMP:9679"/>
        <dbReference type="ChEBI" id="CHEBI:30616"/>
        <dbReference type="ChEBI" id="CHEBI:33019"/>
        <dbReference type="ChEBI" id="CHEBI:35235"/>
        <dbReference type="ChEBI" id="CHEBI:78442"/>
        <dbReference type="ChEBI" id="CHEBI:78517"/>
        <dbReference type="ChEBI" id="CHEBI:456215"/>
        <dbReference type="EC" id="6.1.1.16"/>
    </reaction>
</comment>
<feature type="binding site" evidence="13">
    <location>
        <position position="209"/>
    </location>
    <ligand>
        <name>Zn(2+)</name>
        <dbReference type="ChEBI" id="CHEBI:29105"/>
    </ligand>
</feature>
<dbReference type="GO" id="GO:0005524">
    <property type="term" value="F:ATP binding"/>
    <property type="evidence" value="ECO:0007669"/>
    <property type="project" value="UniProtKB-UniRule"/>
</dbReference>
<dbReference type="PANTHER" id="PTHR10890">
    <property type="entry name" value="CYSTEINYL-TRNA SYNTHETASE"/>
    <property type="match status" value="1"/>
</dbReference>
<keyword evidence="11 13" id="KW-0030">Aminoacyl-tRNA synthetase</keyword>
<dbReference type="STRING" id="255247.ABE41_000520"/>
<dbReference type="HAMAP" id="MF_00041">
    <property type="entry name" value="Cys_tRNA_synth"/>
    <property type="match status" value="1"/>
</dbReference>
<evidence type="ECO:0000256" key="6">
    <source>
        <dbReference type="ARBA" id="ARBA00022723"/>
    </source>
</evidence>
<dbReference type="RefSeq" id="WP_066285487.1">
    <property type="nucleotide sequence ID" value="NZ_CP016761.1"/>
</dbReference>
<sequence length="467" mass="53753">MSIKIFNTMTRQKEPFVPLEEGKVKMYVCGPTVYNYIHIGNARPAIVFDTVRRYLEYRGYDVQFILNFTDVDDKLIKAANEMGSDVPTIAEKFINAYHEDTCALGVQKADAHPRVTETMPEIIEFIENLIKKGFAYEAAGDVYFKTRSFDGYGKLSHQSIDDLKSGARIEIGEKKEDPLDFALWKAAKEGEIYWESPWGKGRPGWHIECSAMAKKYLGDSIDIHGGGQDLAFPHHENEIAQSEALNESPMAKYWMHNGYININNEKMSKSLGNFVLVHDLVREKDPQVIRFFMLAVHYRNPINFSQELLEVAETSLNRIRTAYENLKHRLTVTADLAEDIEKWTKVIEVTRAKFITDMDDDFNTANAISILFDFSKEANVYLQEKNTSKAVITDFIHLFEELAGVLGLTLQKEEELLDEQIEALIEERNKARKEKNFSRADEIRDLLKEQNIILEDTAQGVRWKREK</sequence>
<dbReference type="InterPro" id="IPR014729">
    <property type="entry name" value="Rossmann-like_a/b/a_fold"/>
</dbReference>
<dbReference type="GO" id="GO:0008270">
    <property type="term" value="F:zinc ion binding"/>
    <property type="evidence" value="ECO:0007669"/>
    <property type="project" value="UniProtKB-UniRule"/>
</dbReference>
<dbReference type="InterPro" id="IPR024909">
    <property type="entry name" value="Cys-tRNA/MSH_ligase"/>
</dbReference>
<evidence type="ECO:0000256" key="3">
    <source>
        <dbReference type="ARBA" id="ARBA00011245"/>
    </source>
</evidence>
<reference evidence="16 17" key="1">
    <citation type="submission" date="2016-08" db="EMBL/GenBank/DDBJ databases">
        <title>Complete genome sequence of Fictibacillus arsenicus G25-54, a strain with toxicity to nematodes and a potential arsenic-resistance activity.</title>
        <authorList>
            <person name="Zheng Z."/>
        </authorList>
    </citation>
    <scope>NUCLEOTIDE SEQUENCE [LARGE SCALE GENOMIC DNA]</scope>
    <source>
        <strain evidence="16 17">G25-54</strain>
    </source>
</reference>
<evidence type="ECO:0000256" key="14">
    <source>
        <dbReference type="SAM" id="Coils"/>
    </source>
</evidence>
<evidence type="ECO:0000259" key="15">
    <source>
        <dbReference type="SMART" id="SM00840"/>
    </source>
</evidence>
<dbReference type="PRINTS" id="PR00983">
    <property type="entry name" value="TRNASYNTHCYS"/>
</dbReference>
<dbReference type="GO" id="GO:0004817">
    <property type="term" value="F:cysteine-tRNA ligase activity"/>
    <property type="evidence" value="ECO:0007669"/>
    <property type="project" value="UniProtKB-UniRule"/>
</dbReference>
<feature type="domain" description="Cysteinyl-tRNA synthetase class Ia DALR" evidence="15">
    <location>
        <begin position="353"/>
        <end position="417"/>
    </location>
</feature>
<evidence type="ECO:0000256" key="7">
    <source>
        <dbReference type="ARBA" id="ARBA00022741"/>
    </source>
</evidence>
<protein>
    <recommendedName>
        <fullName evidence="13">Cysteine--tRNA ligase</fullName>
        <ecNumber evidence="13">6.1.1.16</ecNumber>
    </recommendedName>
    <alternativeName>
        <fullName evidence="13">Cysteinyl-tRNA synthetase</fullName>
        <shortName evidence="13">CysRS</shortName>
    </alternativeName>
</protein>
<evidence type="ECO:0000256" key="1">
    <source>
        <dbReference type="ARBA" id="ARBA00004496"/>
    </source>
</evidence>
<keyword evidence="9 13" id="KW-0067">ATP-binding</keyword>
<feature type="coiled-coil region" evidence="14">
    <location>
        <begin position="410"/>
        <end position="441"/>
    </location>
</feature>
<evidence type="ECO:0000256" key="5">
    <source>
        <dbReference type="ARBA" id="ARBA00022598"/>
    </source>
</evidence>
<dbReference type="SUPFAM" id="SSF47323">
    <property type="entry name" value="Anticodon-binding domain of a subclass of class I aminoacyl-tRNA synthetases"/>
    <property type="match status" value="1"/>
</dbReference>
<dbReference type="Pfam" id="PF01406">
    <property type="entry name" value="tRNA-synt_1e"/>
    <property type="match status" value="1"/>
</dbReference>
<dbReference type="InterPro" id="IPR015273">
    <property type="entry name" value="Cys-tRNA-synt_Ia_DALR"/>
</dbReference>
<dbReference type="KEGG" id="far:ABE41_000520"/>
<dbReference type="Proteomes" id="UP000077412">
    <property type="component" value="Chromosome"/>
</dbReference>
<dbReference type="EMBL" id="CP016761">
    <property type="protein sequence ID" value="ANX10521.1"/>
    <property type="molecule type" value="Genomic_DNA"/>
</dbReference>
<dbReference type="InterPro" id="IPR009080">
    <property type="entry name" value="tRNAsynth_Ia_anticodon-bd"/>
</dbReference>
<keyword evidence="4 13" id="KW-0963">Cytoplasm</keyword>
<dbReference type="Gene3D" id="1.20.120.1910">
    <property type="entry name" value="Cysteine-tRNA ligase, C-terminal anti-codon recognition domain"/>
    <property type="match status" value="1"/>
</dbReference>
<evidence type="ECO:0000256" key="4">
    <source>
        <dbReference type="ARBA" id="ARBA00022490"/>
    </source>
</evidence>
<organism evidence="16 17">
    <name type="scientific">Fictibacillus arsenicus</name>
    <dbReference type="NCBI Taxonomy" id="255247"/>
    <lineage>
        <taxon>Bacteria</taxon>
        <taxon>Bacillati</taxon>
        <taxon>Bacillota</taxon>
        <taxon>Bacilli</taxon>
        <taxon>Bacillales</taxon>
        <taxon>Fictibacillaceae</taxon>
        <taxon>Fictibacillus</taxon>
    </lineage>
</organism>
<dbReference type="AlphaFoldDB" id="A0A1B1YZ98"/>
<keyword evidence="14" id="KW-0175">Coiled coil</keyword>
<dbReference type="Pfam" id="PF23493">
    <property type="entry name" value="CysS_C"/>
    <property type="match status" value="1"/>
</dbReference>
<feature type="binding site" evidence="13">
    <location>
        <position position="269"/>
    </location>
    <ligand>
        <name>ATP</name>
        <dbReference type="ChEBI" id="CHEBI:30616"/>
    </ligand>
</feature>
<name>A0A1B1YZ98_9BACL</name>
<feature type="binding site" evidence="13">
    <location>
        <position position="238"/>
    </location>
    <ligand>
        <name>Zn(2+)</name>
        <dbReference type="ChEBI" id="CHEBI:29105"/>
    </ligand>
</feature>
<keyword evidence="17" id="KW-1185">Reference proteome</keyword>
<accession>A0A1B1YZ98</accession>
<dbReference type="InterPro" id="IPR032678">
    <property type="entry name" value="tRNA-synt_1_cat_dom"/>
</dbReference>
<feature type="binding site" evidence="13">
    <location>
        <position position="234"/>
    </location>
    <ligand>
        <name>Zn(2+)</name>
        <dbReference type="ChEBI" id="CHEBI:29105"/>
    </ligand>
</feature>
<dbReference type="GO" id="GO:0006423">
    <property type="term" value="P:cysteinyl-tRNA aminoacylation"/>
    <property type="evidence" value="ECO:0007669"/>
    <property type="project" value="UniProtKB-UniRule"/>
</dbReference>
<evidence type="ECO:0000256" key="12">
    <source>
        <dbReference type="ARBA" id="ARBA00047398"/>
    </source>
</evidence>
<keyword evidence="10 13" id="KW-0648">Protein biosynthesis</keyword>
<dbReference type="FunFam" id="3.40.50.620:FF:000009">
    <property type="entry name" value="Cysteine--tRNA ligase"/>
    <property type="match status" value="1"/>
</dbReference>
<dbReference type="SUPFAM" id="SSF52374">
    <property type="entry name" value="Nucleotidylyl transferase"/>
    <property type="match status" value="1"/>
</dbReference>
<dbReference type="InterPro" id="IPR015803">
    <property type="entry name" value="Cys-tRNA-ligase"/>
</dbReference>
<dbReference type="Gene3D" id="3.40.50.620">
    <property type="entry name" value="HUPs"/>
    <property type="match status" value="1"/>
</dbReference>
<evidence type="ECO:0000256" key="10">
    <source>
        <dbReference type="ARBA" id="ARBA00022917"/>
    </source>
</evidence>
<comment type="subunit">
    <text evidence="3 13">Monomer.</text>
</comment>
<evidence type="ECO:0000256" key="13">
    <source>
        <dbReference type="HAMAP-Rule" id="MF_00041"/>
    </source>
</evidence>
<dbReference type="NCBIfam" id="TIGR00435">
    <property type="entry name" value="cysS"/>
    <property type="match status" value="1"/>
</dbReference>
<comment type="subcellular location">
    <subcellularLocation>
        <location evidence="1 13">Cytoplasm</location>
    </subcellularLocation>
</comment>
<comment type="cofactor">
    <cofactor evidence="13">
        <name>Zn(2+)</name>
        <dbReference type="ChEBI" id="CHEBI:29105"/>
    </cofactor>
    <text evidence="13">Binds 1 zinc ion per subunit.</text>
</comment>
<dbReference type="InterPro" id="IPR056411">
    <property type="entry name" value="CysS_C"/>
</dbReference>
<comment type="similarity">
    <text evidence="2 13">Belongs to the class-I aminoacyl-tRNA synthetase family.</text>
</comment>
<feature type="short sequence motif" description="'KMSKS' region" evidence="13">
    <location>
        <begin position="266"/>
        <end position="270"/>
    </location>
</feature>
<dbReference type="PANTHER" id="PTHR10890:SF3">
    <property type="entry name" value="CYSTEINE--TRNA LIGASE, CYTOPLASMIC"/>
    <property type="match status" value="1"/>
</dbReference>
<feature type="short sequence motif" description="'HIGH' region" evidence="13">
    <location>
        <begin position="31"/>
        <end position="41"/>
    </location>
</feature>
<evidence type="ECO:0000256" key="9">
    <source>
        <dbReference type="ARBA" id="ARBA00022840"/>
    </source>
</evidence>
<keyword evidence="8 13" id="KW-0862">Zinc</keyword>
<keyword evidence="5 13" id="KW-0436">Ligase</keyword>